<dbReference type="InterPro" id="IPR045851">
    <property type="entry name" value="AMP-bd_C_sf"/>
</dbReference>
<evidence type="ECO:0000313" key="3">
    <source>
        <dbReference type="EMBL" id="CZF77613.1"/>
    </source>
</evidence>
<dbReference type="GO" id="GO:0044550">
    <property type="term" value="P:secondary metabolite biosynthetic process"/>
    <property type="evidence" value="ECO:0007669"/>
    <property type="project" value="TreeGrafter"/>
</dbReference>
<organism evidence="3 4">
    <name type="scientific">Grimontia celer</name>
    <dbReference type="NCBI Taxonomy" id="1796497"/>
    <lineage>
        <taxon>Bacteria</taxon>
        <taxon>Pseudomonadati</taxon>
        <taxon>Pseudomonadota</taxon>
        <taxon>Gammaproteobacteria</taxon>
        <taxon>Vibrionales</taxon>
        <taxon>Vibrionaceae</taxon>
        <taxon>Grimontia</taxon>
    </lineage>
</organism>
<dbReference type="Gene3D" id="3.40.50.12780">
    <property type="entry name" value="N-terminal domain of ligase-like"/>
    <property type="match status" value="1"/>
</dbReference>
<dbReference type="Gene3D" id="3.30.300.30">
    <property type="match status" value="1"/>
</dbReference>
<name>A0A128EST6_9GAMM</name>
<dbReference type="InterPro" id="IPR000873">
    <property type="entry name" value="AMP-dep_synth/lig_dom"/>
</dbReference>
<dbReference type="InterPro" id="IPR020845">
    <property type="entry name" value="AMP-binding_CS"/>
</dbReference>
<evidence type="ECO:0000259" key="2">
    <source>
        <dbReference type="Pfam" id="PF13193"/>
    </source>
</evidence>
<dbReference type="AlphaFoldDB" id="A0A128EST6"/>
<feature type="domain" description="AMP-binding enzyme C-terminal" evidence="2">
    <location>
        <begin position="417"/>
        <end position="492"/>
    </location>
</feature>
<dbReference type="PANTHER" id="PTHR45527:SF1">
    <property type="entry name" value="FATTY ACID SYNTHASE"/>
    <property type="match status" value="1"/>
</dbReference>
<dbReference type="Proteomes" id="UP000071641">
    <property type="component" value="Unassembled WGS sequence"/>
</dbReference>
<dbReference type="Pfam" id="PF00501">
    <property type="entry name" value="AMP-binding"/>
    <property type="match status" value="1"/>
</dbReference>
<dbReference type="GO" id="GO:0005737">
    <property type="term" value="C:cytoplasm"/>
    <property type="evidence" value="ECO:0007669"/>
    <property type="project" value="TreeGrafter"/>
</dbReference>
<evidence type="ECO:0000259" key="1">
    <source>
        <dbReference type="Pfam" id="PF00501"/>
    </source>
</evidence>
<proteinExistence type="predicted"/>
<sequence>MQQNSKVTREMKLRTLTTSIRSWAEQRPNDTAVVADDKNWTYQDLVLLANDYKSEFENLHLAEHSPVAVTAKKTVDTLALMIALGELGHTPLVVSPDLGSAVKPEVFLSAGVVYELSADRTTGRANISVSTIQNEKIDADLNTKISKDSPLMLTTSGTTGIPKVVCLSEMGISAFFSWAKSFFHLGHGSKVLSYAPLNFDLSLFDVWATLSAGGAVIFVDPAKATSSDYLISLVQRTQPNVIQGVPLLYSLLCEGNDRLGGGEHDVDHILVTGDVTPKLLRKRMAEMYPDSQFHNVYGCTETNDSFVHTSMANEFSDVESLPLGNPIEGSVHRIVDKDGEITMHGVGELHTSTPFLAQGYTSNQKTLSTFYWDDVEKRRYYRTGDMVSIGTDGVMTLQGRSDHIVKVRGVRTNLRDIECTLAQSNLVEESIVFPVNDEVEGVILHAVVKTNEGQEPNGFTLRLHCSENLPLTSVPRRFHFLNNPLPRTSTGKPDRQAIMNSIEL</sequence>
<feature type="domain" description="AMP-dependent synthetase/ligase" evidence="1">
    <location>
        <begin position="21"/>
        <end position="360"/>
    </location>
</feature>
<reference evidence="4" key="1">
    <citation type="submission" date="2016-02" db="EMBL/GenBank/DDBJ databases">
        <authorList>
            <person name="Rodrigo-Torres Lidia"/>
            <person name="Arahal R.David."/>
        </authorList>
    </citation>
    <scope>NUCLEOTIDE SEQUENCE [LARGE SCALE GENOMIC DNA]</scope>
    <source>
        <strain evidence="4">CECT 9029</strain>
    </source>
</reference>
<gene>
    <name evidence="3" type="primary">grsB</name>
    <name evidence="3" type="ORF">GCE9029_00313</name>
</gene>
<dbReference type="GO" id="GO:0031177">
    <property type="term" value="F:phosphopantetheine binding"/>
    <property type="evidence" value="ECO:0007669"/>
    <property type="project" value="TreeGrafter"/>
</dbReference>
<dbReference type="PROSITE" id="PS00455">
    <property type="entry name" value="AMP_BINDING"/>
    <property type="match status" value="1"/>
</dbReference>
<dbReference type="OrthoDB" id="9766486at2"/>
<evidence type="ECO:0000313" key="4">
    <source>
        <dbReference type="Proteomes" id="UP000071641"/>
    </source>
</evidence>
<dbReference type="SUPFAM" id="SSF56801">
    <property type="entry name" value="Acetyl-CoA synthetase-like"/>
    <property type="match status" value="1"/>
</dbReference>
<dbReference type="GO" id="GO:0043041">
    <property type="term" value="P:amino acid activation for nonribosomal peptide biosynthetic process"/>
    <property type="evidence" value="ECO:0007669"/>
    <property type="project" value="TreeGrafter"/>
</dbReference>
<dbReference type="InterPro" id="IPR025110">
    <property type="entry name" value="AMP-bd_C"/>
</dbReference>
<protein>
    <submittedName>
        <fullName evidence="3">Gramicidin S synthase 2</fullName>
    </submittedName>
</protein>
<dbReference type="Pfam" id="PF13193">
    <property type="entry name" value="AMP-binding_C"/>
    <property type="match status" value="1"/>
</dbReference>
<dbReference type="PANTHER" id="PTHR45527">
    <property type="entry name" value="NONRIBOSOMAL PEPTIDE SYNTHETASE"/>
    <property type="match status" value="1"/>
</dbReference>
<accession>A0A128EST6</accession>
<dbReference type="STRING" id="1796497.GCE9029_00313"/>
<dbReference type="EMBL" id="FIZX01000001">
    <property type="protein sequence ID" value="CZF77613.1"/>
    <property type="molecule type" value="Genomic_DNA"/>
</dbReference>
<keyword evidence="4" id="KW-1185">Reference proteome</keyword>
<dbReference type="RefSeq" id="WP_082804243.1">
    <property type="nucleotide sequence ID" value="NZ_FIZX01000001.1"/>
</dbReference>
<dbReference type="InterPro" id="IPR042099">
    <property type="entry name" value="ANL_N_sf"/>
</dbReference>